<dbReference type="InterPro" id="IPR053044">
    <property type="entry name" value="Metallo-hydrolase/TatD-type"/>
</dbReference>
<keyword evidence="2" id="KW-1185">Reference proteome</keyword>
<dbReference type="SUPFAM" id="SSF51556">
    <property type="entry name" value="Metallo-dependent hydrolases"/>
    <property type="match status" value="1"/>
</dbReference>
<dbReference type="FunCoup" id="A0A165IIS6">
    <property type="interactions" value="17"/>
</dbReference>
<proteinExistence type="predicted"/>
<gene>
    <name evidence="1" type="ORF">EXIGLDRAFT_673923</name>
</gene>
<evidence type="ECO:0000313" key="1">
    <source>
        <dbReference type="EMBL" id="KZV93458.1"/>
    </source>
</evidence>
<dbReference type="Gene3D" id="3.20.20.140">
    <property type="entry name" value="Metal-dependent hydrolases"/>
    <property type="match status" value="1"/>
</dbReference>
<dbReference type="Pfam" id="PF01026">
    <property type="entry name" value="TatD_DNase"/>
    <property type="match status" value="1"/>
</dbReference>
<dbReference type="InParanoid" id="A0A165IIS6"/>
<dbReference type="Proteomes" id="UP000077266">
    <property type="component" value="Unassembled WGS sequence"/>
</dbReference>
<dbReference type="PANTHER" id="PTHR47345:SF1">
    <property type="entry name" value="CUT9-INTERACTING PROTEIN SCN1"/>
    <property type="match status" value="1"/>
</dbReference>
<dbReference type="GO" id="GO:0016788">
    <property type="term" value="F:hydrolase activity, acting on ester bonds"/>
    <property type="evidence" value="ECO:0007669"/>
    <property type="project" value="InterPro"/>
</dbReference>
<dbReference type="AlphaFoldDB" id="A0A165IIS6"/>
<dbReference type="InterPro" id="IPR032466">
    <property type="entry name" value="Metal_Hydrolase"/>
</dbReference>
<sequence>MCADDVEVQPEQSARPLGHPSLLQRLVDVHAHPTDNDIEPGAVDALQMMLCAMSTNARDQELVERLARQNPEHIVPCFGWHPWFSHHISIRADIAKDEHYRSLLLPDESNASDEKKKAFKRLAALLPDPIPLDTFLDSLRRRLRAFDNAMLGEVGVDRIFRIPFVDYVAGGEIGRERLSPFTVPVDHQLAILEAQLGVAVDMGRNVSLHSVQASQITVDLLERMSKTHGDKWKSINIDLHSCTLSKDVLQRIMKLHSNVYCSLSTAINVTGRSDNWQKLVEACPDDHLLIESDFPYITDSQQRTWDMLILVADIKKWRVEDTWEESVPTSGSGAVRILAENWLRFARSRSLKQ</sequence>
<keyword evidence="1" id="KW-0378">Hydrolase</keyword>
<evidence type="ECO:0000313" key="2">
    <source>
        <dbReference type="Proteomes" id="UP000077266"/>
    </source>
</evidence>
<protein>
    <submittedName>
        <fullName evidence="1">Metallo-dependent hydrolase</fullName>
    </submittedName>
</protein>
<accession>A0A165IIS6</accession>
<reference evidence="1 2" key="1">
    <citation type="journal article" date="2016" name="Mol. Biol. Evol.">
        <title>Comparative Genomics of Early-Diverging Mushroom-Forming Fungi Provides Insights into the Origins of Lignocellulose Decay Capabilities.</title>
        <authorList>
            <person name="Nagy L.G."/>
            <person name="Riley R."/>
            <person name="Tritt A."/>
            <person name="Adam C."/>
            <person name="Daum C."/>
            <person name="Floudas D."/>
            <person name="Sun H."/>
            <person name="Yadav J.S."/>
            <person name="Pangilinan J."/>
            <person name="Larsson K.H."/>
            <person name="Matsuura K."/>
            <person name="Barry K."/>
            <person name="Labutti K."/>
            <person name="Kuo R."/>
            <person name="Ohm R.A."/>
            <person name="Bhattacharya S.S."/>
            <person name="Shirouzu T."/>
            <person name="Yoshinaga Y."/>
            <person name="Martin F.M."/>
            <person name="Grigoriev I.V."/>
            <person name="Hibbett D.S."/>
        </authorList>
    </citation>
    <scope>NUCLEOTIDE SEQUENCE [LARGE SCALE GENOMIC DNA]</scope>
    <source>
        <strain evidence="1 2">HHB12029</strain>
    </source>
</reference>
<dbReference type="STRING" id="1314781.A0A165IIS6"/>
<organism evidence="1 2">
    <name type="scientific">Exidia glandulosa HHB12029</name>
    <dbReference type="NCBI Taxonomy" id="1314781"/>
    <lineage>
        <taxon>Eukaryota</taxon>
        <taxon>Fungi</taxon>
        <taxon>Dikarya</taxon>
        <taxon>Basidiomycota</taxon>
        <taxon>Agaricomycotina</taxon>
        <taxon>Agaricomycetes</taxon>
        <taxon>Auriculariales</taxon>
        <taxon>Exidiaceae</taxon>
        <taxon>Exidia</taxon>
    </lineage>
</organism>
<dbReference type="OrthoDB" id="413993at2759"/>
<dbReference type="EMBL" id="KV425989">
    <property type="protein sequence ID" value="KZV93458.1"/>
    <property type="molecule type" value="Genomic_DNA"/>
</dbReference>
<dbReference type="PANTHER" id="PTHR47345">
    <property type="entry name" value="CUT9-INTERACTING PROTEIN SCN1"/>
    <property type="match status" value="1"/>
</dbReference>
<dbReference type="InterPro" id="IPR001130">
    <property type="entry name" value="TatD-like"/>
</dbReference>
<name>A0A165IIS6_EXIGL</name>